<dbReference type="EMBL" id="WIUZ02000017">
    <property type="protein sequence ID" value="KAF9780256.1"/>
    <property type="molecule type" value="Genomic_DNA"/>
</dbReference>
<sequence>MDTLSDTLDVICSSRTTSAQRSTALSQLEYIIASLCVPKDARRTPQFQDFLISQTRFECNIPSRLLIWITSATGYLEVLSSRGTNLDQDKQDESKTIALQLIQALGIIQGVTLNHKPTKAFLGRKYSLEILVDLLLVSRHFSSPSSTHQDQQQSGLSSSTSSNDGKKNPESESSKKPQSPPQLASAVLDTLLCILVDSSVALRAFEEAKGVQIAVKILKRAGTPREVRMKCLEFLYFYLLDENSFAIPSSTQRRTGSESSLPLSFPQSTKLTTPATSPLKASFGESITGSSDGGILSPAGGGGGLLPAFSLSPKSRAAQSNVPTSPFEASLRASQRFRERLDNSTSLNSSGSSASSFSNSTSSPGKLGSAFRHTSSTSNSTLVARDIFPPPPESHSVPQRPRTPPRSNSAPHNSRTSVGPSSKQLSMVQKELDLGLITPKKAQIAGLGKGVAPSVPSRASSGPDNPSRPTFPSSSNTSTSTSTSETASNPPSTGVSTAANTNHRPSLGTRMSSSGLNGIGSSRSPRRYRDAETGRIMVSPRSEKEKENKAQLRHGLGVSGLNGIRGRSIVKSTEEKKELLGSMLGNVDALVEGVKKAGIWGLG</sequence>
<dbReference type="GO" id="GO:0051301">
    <property type="term" value="P:cell division"/>
    <property type="evidence" value="ECO:0007669"/>
    <property type="project" value="UniProtKB-KW"/>
</dbReference>
<dbReference type="Proteomes" id="UP000736335">
    <property type="component" value="Unassembled WGS sequence"/>
</dbReference>
<evidence type="ECO:0000313" key="3">
    <source>
        <dbReference type="Proteomes" id="UP000736335"/>
    </source>
</evidence>
<dbReference type="InterPro" id="IPR012535">
    <property type="entry name" value="Cell_div_Cdc14"/>
</dbReference>
<feature type="compositionally biased region" description="Polar residues" evidence="1">
    <location>
        <begin position="372"/>
        <end position="382"/>
    </location>
</feature>
<reference evidence="2" key="2">
    <citation type="submission" date="2020-11" db="EMBL/GenBank/DDBJ databases">
        <authorList>
            <consortium name="DOE Joint Genome Institute"/>
            <person name="Kuo A."/>
            <person name="Miyauchi S."/>
            <person name="Kiss E."/>
            <person name="Drula E."/>
            <person name="Kohler A."/>
            <person name="Sanchez-Garcia M."/>
            <person name="Andreopoulos B."/>
            <person name="Barry K.W."/>
            <person name="Bonito G."/>
            <person name="Buee M."/>
            <person name="Carver A."/>
            <person name="Chen C."/>
            <person name="Cichocki N."/>
            <person name="Clum A."/>
            <person name="Culley D."/>
            <person name="Crous P.W."/>
            <person name="Fauchery L."/>
            <person name="Girlanda M."/>
            <person name="Hayes R."/>
            <person name="Keri Z."/>
            <person name="Labutti K."/>
            <person name="Lipzen A."/>
            <person name="Lombard V."/>
            <person name="Magnuson J."/>
            <person name="Maillard F."/>
            <person name="Morin E."/>
            <person name="Murat C."/>
            <person name="Nolan M."/>
            <person name="Ohm R."/>
            <person name="Pangilinan J."/>
            <person name="Pereira M."/>
            <person name="Perotto S."/>
            <person name="Peter M."/>
            <person name="Riley R."/>
            <person name="Sitrit Y."/>
            <person name="Stielow B."/>
            <person name="Szollosi G."/>
            <person name="Zifcakova L."/>
            <person name="Stursova M."/>
            <person name="Spatafora J.W."/>
            <person name="Tedersoo L."/>
            <person name="Vaario L.-M."/>
            <person name="Yamada A."/>
            <person name="Yan M."/>
            <person name="Wang P."/>
            <person name="Xu J."/>
            <person name="Bruns T."/>
            <person name="Baldrian P."/>
            <person name="Vilgalys R."/>
            <person name="Henrissat B."/>
            <person name="Grigoriev I.V."/>
            <person name="Hibbett D."/>
            <person name="Nagy L.G."/>
            <person name="Martin F.M."/>
        </authorList>
    </citation>
    <scope>NUCLEOTIDE SEQUENCE</scope>
    <source>
        <strain evidence="2">UH-Tt-Lm1</strain>
    </source>
</reference>
<feature type="compositionally biased region" description="Low complexity" evidence="1">
    <location>
        <begin position="465"/>
        <end position="493"/>
    </location>
</feature>
<dbReference type="PANTHER" id="PTHR34065">
    <property type="entry name" value="CELL DIVISION CONTROL PROTEIN 14"/>
    <property type="match status" value="1"/>
</dbReference>
<gene>
    <name evidence="2" type="ORF">BJ322DRAFT_1112921</name>
</gene>
<reference evidence="2" key="1">
    <citation type="journal article" date="2020" name="Nat. Commun.">
        <title>Large-scale genome sequencing of mycorrhizal fungi provides insights into the early evolution of symbiotic traits.</title>
        <authorList>
            <person name="Miyauchi S."/>
            <person name="Kiss E."/>
            <person name="Kuo A."/>
            <person name="Drula E."/>
            <person name="Kohler A."/>
            <person name="Sanchez-Garcia M."/>
            <person name="Morin E."/>
            <person name="Andreopoulos B."/>
            <person name="Barry K.W."/>
            <person name="Bonito G."/>
            <person name="Buee M."/>
            <person name="Carver A."/>
            <person name="Chen C."/>
            <person name="Cichocki N."/>
            <person name="Clum A."/>
            <person name="Culley D."/>
            <person name="Crous P.W."/>
            <person name="Fauchery L."/>
            <person name="Girlanda M."/>
            <person name="Hayes R.D."/>
            <person name="Keri Z."/>
            <person name="LaButti K."/>
            <person name="Lipzen A."/>
            <person name="Lombard V."/>
            <person name="Magnuson J."/>
            <person name="Maillard F."/>
            <person name="Murat C."/>
            <person name="Nolan M."/>
            <person name="Ohm R.A."/>
            <person name="Pangilinan J."/>
            <person name="Pereira M.F."/>
            <person name="Perotto S."/>
            <person name="Peter M."/>
            <person name="Pfister S."/>
            <person name="Riley R."/>
            <person name="Sitrit Y."/>
            <person name="Stielow J.B."/>
            <person name="Szollosi G."/>
            <person name="Zifcakova L."/>
            <person name="Stursova M."/>
            <person name="Spatafora J.W."/>
            <person name="Tedersoo L."/>
            <person name="Vaario L.M."/>
            <person name="Yamada A."/>
            <person name="Yan M."/>
            <person name="Wang P."/>
            <person name="Xu J."/>
            <person name="Bruns T."/>
            <person name="Baldrian P."/>
            <person name="Vilgalys R."/>
            <person name="Dunand C."/>
            <person name="Henrissat B."/>
            <person name="Grigoriev I.V."/>
            <person name="Hibbett D."/>
            <person name="Nagy L.G."/>
            <person name="Martin F.M."/>
        </authorList>
    </citation>
    <scope>NUCLEOTIDE SEQUENCE</scope>
    <source>
        <strain evidence="2">UH-Tt-Lm1</strain>
    </source>
</reference>
<name>A0A9P6H627_9AGAM</name>
<evidence type="ECO:0000313" key="2">
    <source>
        <dbReference type="EMBL" id="KAF9780256.1"/>
    </source>
</evidence>
<dbReference type="OrthoDB" id="5357220at2759"/>
<feature type="region of interest" description="Disordered" evidence="1">
    <location>
        <begin position="341"/>
        <end position="424"/>
    </location>
</feature>
<protein>
    <submittedName>
        <fullName evidence="2">Cell division control protein 14, SIN component-domain-containing protein</fullName>
    </submittedName>
</protein>
<feature type="region of interest" description="Disordered" evidence="1">
    <location>
        <begin position="144"/>
        <end position="181"/>
    </location>
</feature>
<dbReference type="AlphaFoldDB" id="A0A9P6H627"/>
<keyword evidence="2" id="KW-0131">Cell cycle</keyword>
<keyword evidence="2" id="KW-0132">Cell division</keyword>
<proteinExistence type="predicted"/>
<feature type="compositionally biased region" description="Polar residues" evidence="1">
    <location>
        <begin position="405"/>
        <end position="424"/>
    </location>
</feature>
<organism evidence="2 3">
    <name type="scientific">Thelephora terrestris</name>
    <dbReference type="NCBI Taxonomy" id="56493"/>
    <lineage>
        <taxon>Eukaryota</taxon>
        <taxon>Fungi</taxon>
        <taxon>Dikarya</taxon>
        <taxon>Basidiomycota</taxon>
        <taxon>Agaricomycotina</taxon>
        <taxon>Agaricomycetes</taxon>
        <taxon>Thelephorales</taxon>
        <taxon>Thelephoraceae</taxon>
        <taxon>Thelephora</taxon>
    </lineage>
</organism>
<feature type="compositionally biased region" description="Polar residues" evidence="1">
    <location>
        <begin position="249"/>
        <end position="276"/>
    </location>
</feature>
<comment type="caution">
    <text evidence="2">The sequence shown here is derived from an EMBL/GenBank/DDBJ whole genome shotgun (WGS) entry which is preliminary data.</text>
</comment>
<dbReference type="PANTHER" id="PTHR34065:SF1">
    <property type="entry name" value="CELL DIVISION CONTROL PROTEIN 14"/>
    <property type="match status" value="1"/>
</dbReference>
<keyword evidence="3" id="KW-1185">Reference proteome</keyword>
<feature type="compositionally biased region" description="Low complexity" evidence="1">
    <location>
        <begin position="149"/>
        <end position="162"/>
    </location>
</feature>
<evidence type="ECO:0000256" key="1">
    <source>
        <dbReference type="SAM" id="MobiDB-lite"/>
    </source>
</evidence>
<feature type="compositionally biased region" description="Basic and acidic residues" evidence="1">
    <location>
        <begin position="164"/>
        <end position="175"/>
    </location>
</feature>
<accession>A0A9P6H627</accession>
<feature type="region of interest" description="Disordered" evidence="1">
    <location>
        <begin position="249"/>
        <end position="277"/>
    </location>
</feature>
<feature type="compositionally biased region" description="Low complexity" evidence="1">
    <location>
        <begin position="343"/>
        <end position="363"/>
    </location>
</feature>
<dbReference type="Pfam" id="PF08045">
    <property type="entry name" value="CDC14"/>
    <property type="match status" value="2"/>
</dbReference>
<feature type="region of interest" description="Disordered" evidence="1">
    <location>
        <begin position="448"/>
        <end position="532"/>
    </location>
</feature>
<feature type="compositionally biased region" description="Polar residues" evidence="1">
    <location>
        <begin position="494"/>
        <end position="523"/>
    </location>
</feature>